<proteinExistence type="predicted"/>
<evidence type="ECO:0000256" key="2">
    <source>
        <dbReference type="SAM" id="MobiDB-lite"/>
    </source>
</evidence>
<keyword evidence="4" id="KW-1185">Reference proteome</keyword>
<dbReference type="Proteomes" id="UP000009168">
    <property type="component" value="Unassembled WGS sequence"/>
</dbReference>
<evidence type="ECO:0000313" key="3">
    <source>
        <dbReference type="EMBL" id="EAS04591.2"/>
    </source>
</evidence>
<feature type="region of interest" description="Disordered" evidence="2">
    <location>
        <begin position="28"/>
        <end position="61"/>
    </location>
</feature>
<dbReference type="InParanoid" id="I7M3Z3"/>
<gene>
    <name evidence="3" type="ORF">TTHERM_00239120</name>
</gene>
<reference evidence="4" key="1">
    <citation type="journal article" date="2006" name="PLoS Biol.">
        <title>Macronuclear genome sequence of the ciliate Tetrahymena thermophila, a model eukaryote.</title>
        <authorList>
            <person name="Eisen J.A."/>
            <person name="Coyne R.S."/>
            <person name="Wu M."/>
            <person name="Wu D."/>
            <person name="Thiagarajan M."/>
            <person name="Wortman J.R."/>
            <person name="Badger J.H."/>
            <person name="Ren Q."/>
            <person name="Amedeo P."/>
            <person name="Jones K.M."/>
            <person name="Tallon L.J."/>
            <person name="Delcher A.L."/>
            <person name="Salzberg S.L."/>
            <person name="Silva J.C."/>
            <person name="Haas B.J."/>
            <person name="Majoros W.H."/>
            <person name="Farzad M."/>
            <person name="Carlton J.M."/>
            <person name="Smith R.K. Jr."/>
            <person name="Garg J."/>
            <person name="Pearlman R.E."/>
            <person name="Karrer K.M."/>
            <person name="Sun L."/>
            <person name="Manning G."/>
            <person name="Elde N.C."/>
            <person name="Turkewitz A.P."/>
            <person name="Asai D.J."/>
            <person name="Wilkes D.E."/>
            <person name="Wang Y."/>
            <person name="Cai H."/>
            <person name="Collins K."/>
            <person name="Stewart B.A."/>
            <person name="Lee S.R."/>
            <person name="Wilamowska K."/>
            <person name="Weinberg Z."/>
            <person name="Ruzzo W.L."/>
            <person name="Wloga D."/>
            <person name="Gaertig J."/>
            <person name="Frankel J."/>
            <person name="Tsao C.-C."/>
            <person name="Gorovsky M.A."/>
            <person name="Keeling P.J."/>
            <person name="Waller R.F."/>
            <person name="Patron N.J."/>
            <person name="Cherry J.M."/>
            <person name="Stover N.A."/>
            <person name="Krieger C.J."/>
            <person name="del Toro C."/>
            <person name="Ryder H.F."/>
            <person name="Williamson S.C."/>
            <person name="Barbeau R.A."/>
            <person name="Hamilton E.P."/>
            <person name="Orias E."/>
        </authorList>
    </citation>
    <scope>NUCLEOTIDE SEQUENCE [LARGE SCALE GENOMIC DNA]</scope>
    <source>
        <strain evidence="4">SB210</strain>
    </source>
</reference>
<dbReference type="KEGG" id="tet:TTHERM_00239120"/>
<feature type="compositionally biased region" description="Low complexity" evidence="2">
    <location>
        <begin position="42"/>
        <end position="61"/>
    </location>
</feature>
<feature type="coiled-coil region" evidence="1">
    <location>
        <begin position="366"/>
        <end position="432"/>
    </location>
</feature>
<evidence type="ECO:0000313" key="4">
    <source>
        <dbReference type="Proteomes" id="UP000009168"/>
    </source>
</evidence>
<sequence length="467" mass="54409">MNSSAKSLQPINECQQIFSQTINFSSRNSLNTSQNNHKRTLSLNGKENNSSNKSNKKQSGFKIFKKSSQNSTLQNEECDNSYLENSFCGSQKPNENINNSFKNQHTSVLELDHFSHNLPSTIPQNKSSNLLNVEVNSFNENLNCSNNFDGVFKQIDLSHYQSQLSNLQSKIQTLNEINIKESAEFGGNLKNKIAEINCKANKNGTFNGLNLISNLNNNYQNSFYSDKENYQSQNFQREEKNVTISKILERMNQRFEEIEQKMDNLIQQNQRNKSQQEDHANSQVRMHNQIDSSVIQKLNERIEKLEQKMQIYDCSFLNYKKQIEINLSDFQQIVQKSLVQFMEKSEQIEKKMGIVQIKISNDLVIKQNYESIIERLNKINQDFNDRFSQAESQTHRKEEQISMEVYNHSERLNALEREINKFTNTLGDSIDKNSNYKWLSDEINYVKNRQVQFLSMLMEISTLVGLK</sequence>
<keyword evidence="1" id="KW-0175">Coiled coil</keyword>
<dbReference type="AlphaFoldDB" id="I7M3Z3"/>
<dbReference type="OrthoDB" id="10014002at2759"/>
<organism evidence="3 4">
    <name type="scientific">Tetrahymena thermophila (strain SB210)</name>
    <dbReference type="NCBI Taxonomy" id="312017"/>
    <lineage>
        <taxon>Eukaryota</taxon>
        <taxon>Sar</taxon>
        <taxon>Alveolata</taxon>
        <taxon>Ciliophora</taxon>
        <taxon>Intramacronucleata</taxon>
        <taxon>Oligohymenophorea</taxon>
        <taxon>Hymenostomatida</taxon>
        <taxon>Tetrahymenina</taxon>
        <taxon>Tetrahymenidae</taxon>
        <taxon>Tetrahymena</taxon>
    </lineage>
</organism>
<dbReference type="GeneID" id="7829938"/>
<accession>I7M3Z3</accession>
<dbReference type="EMBL" id="GG662443">
    <property type="protein sequence ID" value="EAS04591.2"/>
    <property type="molecule type" value="Genomic_DNA"/>
</dbReference>
<protein>
    <submittedName>
        <fullName evidence="3">Uncharacterized protein</fullName>
    </submittedName>
</protein>
<dbReference type="RefSeq" id="XP_001024836.2">
    <property type="nucleotide sequence ID" value="XM_001024836.2"/>
</dbReference>
<name>I7M3Z3_TETTS</name>
<feature type="coiled-coil region" evidence="1">
    <location>
        <begin position="248"/>
        <end position="315"/>
    </location>
</feature>
<evidence type="ECO:0000256" key="1">
    <source>
        <dbReference type="SAM" id="Coils"/>
    </source>
</evidence>